<protein>
    <recommendedName>
        <fullName evidence="7">2Fe-2S ferredoxin-type domain-containing protein</fullName>
    </recommendedName>
</protein>
<dbReference type="GO" id="GO:0009055">
    <property type="term" value="F:electron transfer activity"/>
    <property type="evidence" value="ECO:0007669"/>
    <property type="project" value="TreeGrafter"/>
</dbReference>
<dbReference type="InterPro" id="IPR012675">
    <property type="entry name" value="Beta-grasp_dom_sf"/>
</dbReference>
<organism evidence="8 9">
    <name type="scientific">Hydrocarboniphaga effusa AP103</name>
    <dbReference type="NCBI Taxonomy" id="1172194"/>
    <lineage>
        <taxon>Bacteria</taxon>
        <taxon>Pseudomonadati</taxon>
        <taxon>Pseudomonadota</taxon>
        <taxon>Gammaproteobacteria</taxon>
        <taxon>Nevskiales</taxon>
        <taxon>Nevskiaceae</taxon>
        <taxon>Hydrocarboniphaga</taxon>
    </lineage>
</organism>
<keyword evidence="4" id="KW-0408">Iron</keyword>
<dbReference type="InterPro" id="IPR001055">
    <property type="entry name" value="Adrenodoxin-like"/>
</dbReference>
<sequence>MPEVRVKGRDGTEQVLDAAEGTQLMETLRDSGLGVDGTCGGACSCGTCHVYVSAEWSARLPAKSEDEAMMLEALAEYVPLREGSRLSCQIRLEREVSGIVVEVAPAVE</sequence>
<dbReference type="GO" id="GO:0051537">
    <property type="term" value="F:2 iron, 2 sulfur cluster binding"/>
    <property type="evidence" value="ECO:0007669"/>
    <property type="project" value="UniProtKB-KW"/>
</dbReference>
<evidence type="ECO:0000256" key="4">
    <source>
        <dbReference type="ARBA" id="ARBA00023004"/>
    </source>
</evidence>
<name>I8T2G4_9GAMM</name>
<dbReference type="InterPro" id="IPR036010">
    <property type="entry name" value="2Fe-2S_ferredoxin-like_sf"/>
</dbReference>
<proteinExistence type="inferred from homology"/>
<dbReference type="RefSeq" id="WP_007187238.1">
    <property type="nucleotide sequence ID" value="NZ_AKGD01000004.1"/>
</dbReference>
<dbReference type="GO" id="GO:0046872">
    <property type="term" value="F:metal ion binding"/>
    <property type="evidence" value="ECO:0007669"/>
    <property type="project" value="UniProtKB-KW"/>
</dbReference>
<keyword evidence="2" id="KW-0001">2Fe-2S</keyword>
<evidence type="ECO:0000256" key="6">
    <source>
        <dbReference type="ARBA" id="ARBA00034078"/>
    </source>
</evidence>
<dbReference type="Proteomes" id="UP000003704">
    <property type="component" value="Unassembled WGS sequence"/>
</dbReference>
<reference evidence="8 9" key="1">
    <citation type="journal article" date="2012" name="J. Bacteriol.">
        <title>Genome Sequence of n-Alkane-Degrading Hydrocarboniphaga effusa Strain AP103T (ATCC BAA-332T).</title>
        <authorList>
            <person name="Chang H.K."/>
            <person name="Zylstra G.J."/>
            <person name="Chae J.C."/>
        </authorList>
    </citation>
    <scope>NUCLEOTIDE SEQUENCE [LARGE SCALE GENOMIC DNA]</scope>
    <source>
        <strain evidence="8 9">AP103</strain>
    </source>
</reference>
<dbReference type="PANTHER" id="PTHR23426">
    <property type="entry name" value="FERREDOXIN/ADRENODOXIN"/>
    <property type="match status" value="1"/>
</dbReference>
<dbReference type="AlphaFoldDB" id="I8T2G4"/>
<comment type="caution">
    <text evidence="8">The sequence shown here is derived from an EMBL/GenBank/DDBJ whole genome shotgun (WGS) entry which is preliminary data.</text>
</comment>
<evidence type="ECO:0000256" key="1">
    <source>
        <dbReference type="ARBA" id="ARBA00010914"/>
    </source>
</evidence>
<dbReference type="OrthoDB" id="9799640at2"/>
<dbReference type="Gene3D" id="3.10.20.30">
    <property type="match status" value="1"/>
</dbReference>
<dbReference type="PROSITE" id="PS51085">
    <property type="entry name" value="2FE2S_FER_2"/>
    <property type="match status" value="1"/>
</dbReference>
<evidence type="ECO:0000259" key="7">
    <source>
        <dbReference type="PROSITE" id="PS51085"/>
    </source>
</evidence>
<keyword evidence="5" id="KW-0411">Iron-sulfur</keyword>
<gene>
    <name evidence="8" type="ORF">WQQ_43030</name>
</gene>
<evidence type="ECO:0000313" key="8">
    <source>
        <dbReference type="EMBL" id="EIT67868.1"/>
    </source>
</evidence>
<evidence type="ECO:0000256" key="2">
    <source>
        <dbReference type="ARBA" id="ARBA00022714"/>
    </source>
</evidence>
<dbReference type="EMBL" id="AKGD01000004">
    <property type="protein sequence ID" value="EIT67868.1"/>
    <property type="molecule type" value="Genomic_DNA"/>
</dbReference>
<dbReference type="STRING" id="1172194.WQQ_43030"/>
<dbReference type="InterPro" id="IPR001041">
    <property type="entry name" value="2Fe-2S_ferredoxin-type"/>
</dbReference>
<feature type="domain" description="2Fe-2S ferredoxin-type" evidence="7">
    <location>
        <begin position="2"/>
        <end position="107"/>
    </location>
</feature>
<dbReference type="PANTHER" id="PTHR23426:SF65">
    <property type="entry name" value="FERREDOXIN-2, MITOCHONDRIAL"/>
    <property type="match status" value="1"/>
</dbReference>
<dbReference type="CDD" id="cd00207">
    <property type="entry name" value="fer2"/>
    <property type="match status" value="1"/>
</dbReference>
<comment type="cofactor">
    <cofactor evidence="6">
        <name>[2Fe-2S] cluster</name>
        <dbReference type="ChEBI" id="CHEBI:190135"/>
    </cofactor>
</comment>
<dbReference type="SUPFAM" id="SSF54292">
    <property type="entry name" value="2Fe-2S ferredoxin-like"/>
    <property type="match status" value="1"/>
</dbReference>
<evidence type="ECO:0000313" key="9">
    <source>
        <dbReference type="Proteomes" id="UP000003704"/>
    </source>
</evidence>
<accession>I8T2G4</accession>
<keyword evidence="3" id="KW-0479">Metal-binding</keyword>
<evidence type="ECO:0000256" key="5">
    <source>
        <dbReference type="ARBA" id="ARBA00023014"/>
    </source>
</evidence>
<dbReference type="Pfam" id="PF00111">
    <property type="entry name" value="Fer2"/>
    <property type="match status" value="1"/>
</dbReference>
<evidence type="ECO:0000256" key="3">
    <source>
        <dbReference type="ARBA" id="ARBA00022723"/>
    </source>
</evidence>
<dbReference type="GO" id="GO:0140647">
    <property type="term" value="P:P450-containing electron transport chain"/>
    <property type="evidence" value="ECO:0007669"/>
    <property type="project" value="InterPro"/>
</dbReference>
<keyword evidence="9" id="KW-1185">Reference proteome</keyword>
<dbReference type="PATRIC" id="fig|1172194.4.peg.4169"/>
<comment type="similarity">
    <text evidence="1">Belongs to the adrenodoxin/putidaredoxin family.</text>
</comment>